<evidence type="ECO:0000313" key="1">
    <source>
        <dbReference type="EMBL" id="VVO61001.1"/>
    </source>
</evidence>
<dbReference type="EMBL" id="CABVIH010000003">
    <property type="protein sequence ID" value="VVO61001.1"/>
    <property type="molecule type" value="Genomic_DNA"/>
</dbReference>
<sequence>MEDDLIDDSGFELGMPTHVQLLKHQCDLLCSELEITRRDLRMAHKTIAGMIVMYRDCTKELAALKVEHERVRWTLSDMYRRETEKETAKFSYSYGDYTKPKT</sequence>
<dbReference type="AlphaFoldDB" id="A0A5E7H9Y1"/>
<dbReference type="RefSeq" id="WP_150778708.1">
    <property type="nucleotide sequence ID" value="NZ_CABVIH010000003.1"/>
</dbReference>
<proteinExistence type="predicted"/>
<gene>
    <name evidence="1" type="ORF">PS880_00801</name>
</gene>
<dbReference type="OrthoDB" id="6904890at2"/>
<evidence type="ECO:0000313" key="2">
    <source>
        <dbReference type="Proteomes" id="UP000375525"/>
    </source>
</evidence>
<reference evidence="1 2" key="1">
    <citation type="submission" date="2019-09" db="EMBL/GenBank/DDBJ databases">
        <authorList>
            <person name="Chandra G."/>
            <person name="Truman W A."/>
        </authorList>
    </citation>
    <scope>NUCLEOTIDE SEQUENCE [LARGE SCALE GENOMIC DNA]</scope>
    <source>
        <strain evidence="1">PS880</strain>
    </source>
</reference>
<protein>
    <submittedName>
        <fullName evidence="1">Uncharacterized protein</fullName>
    </submittedName>
</protein>
<organism evidence="1 2">
    <name type="scientific">Pseudomonas fluorescens</name>
    <dbReference type="NCBI Taxonomy" id="294"/>
    <lineage>
        <taxon>Bacteria</taxon>
        <taxon>Pseudomonadati</taxon>
        <taxon>Pseudomonadota</taxon>
        <taxon>Gammaproteobacteria</taxon>
        <taxon>Pseudomonadales</taxon>
        <taxon>Pseudomonadaceae</taxon>
        <taxon>Pseudomonas</taxon>
    </lineage>
</organism>
<name>A0A5E7H9Y1_PSEFL</name>
<dbReference type="Proteomes" id="UP000375525">
    <property type="component" value="Unassembled WGS sequence"/>
</dbReference>
<accession>A0A5E7H9Y1</accession>